<organism evidence="2 3">
    <name type="scientific">Intrasporangium oryzae NRRL B-24470</name>
    <dbReference type="NCBI Taxonomy" id="1386089"/>
    <lineage>
        <taxon>Bacteria</taxon>
        <taxon>Bacillati</taxon>
        <taxon>Actinomycetota</taxon>
        <taxon>Actinomycetes</taxon>
        <taxon>Micrococcales</taxon>
        <taxon>Intrasporangiaceae</taxon>
        <taxon>Intrasporangium</taxon>
    </lineage>
</organism>
<proteinExistence type="predicted"/>
<feature type="domain" description="Aminoglycoside phosphotransferase" evidence="1">
    <location>
        <begin position="129"/>
        <end position="306"/>
    </location>
</feature>
<sequence>MGGRTVLGAADVSDELLATMVASSLGVGRVELVTTEAEVFPYDLDALTTAGRFWVRGTARVVDPGDGALPAVSTAPFAFFVKVVQSWARSPLFAMVPEPMREAALRMVPWRTEPEVYRSSLEAALPAGLRMPRALGVVDLDELSAAVWLMPVAIRSVPWDHDRHVRAARLLGRLAASPAVRPYSEAAAQQGGRSVRDYAAGRLEHLILPALRSDELWEHPLVSEAFRDELRGRLRAAADAVPAYLGELDAVPLGTSHGDACTRNLLVTDADDGFTLIDFGFWGRSQLGADLGQLLLGEVQMGERPARELPALEAACLTAYVEGLRDEGCDADAGVVRRSHALLMLLFSGLSAVPFEHLGRTPTAELRRLADERARSARFILDLVDATQPVG</sequence>
<evidence type="ECO:0000313" key="2">
    <source>
        <dbReference type="EMBL" id="EWT02514.1"/>
    </source>
</evidence>
<accession>W9GF95</accession>
<evidence type="ECO:0000259" key="1">
    <source>
        <dbReference type="Pfam" id="PF01636"/>
    </source>
</evidence>
<comment type="caution">
    <text evidence="2">The sequence shown here is derived from an EMBL/GenBank/DDBJ whole genome shotgun (WGS) entry which is preliminary data.</text>
</comment>
<dbReference type="RefSeq" id="WP_169735707.1">
    <property type="nucleotide sequence ID" value="NZ_AWSA01000010.1"/>
</dbReference>
<dbReference type="eggNOG" id="COG2334">
    <property type="taxonomic scope" value="Bacteria"/>
</dbReference>
<dbReference type="EMBL" id="AWSA01000010">
    <property type="protein sequence ID" value="EWT02514.1"/>
    <property type="molecule type" value="Genomic_DNA"/>
</dbReference>
<dbReference type="InterPro" id="IPR011009">
    <property type="entry name" value="Kinase-like_dom_sf"/>
</dbReference>
<gene>
    <name evidence="2" type="ORF">N865_05025</name>
</gene>
<protein>
    <recommendedName>
        <fullName evidence="1">Aminoglycoside phosphotransferase domain-containing protein</fullName>
    </recommendedName>
</protein>
<dbReference type="AlphaFoldDB" id="W9GF95"/>
<evidence type="ECO:0000313" key="3">
    <source>
        <dbReference type="Proteomes" id="UP000019489"/>
    </source>
</evidence>
<dbReference type="SUPFAM" id="SSF56112">
    <property type="entry name" value="Protein kinase-like (PK-like)"/>
    <property type="match status" value="1"/>
</dbReference>
<dbReference type="Proteomes" id="UP000019489">
    <property type="component" value="Unassembled WGS sequence"/>
</dbReference>
<dbReference type="Gene3D" id="3.90.1200.10">
    <property type="match status" value="1"/>
</dbReference>
<name>W9GF95_9MICO</name>
<dbReference type="STRING" id="1386089.N865_05025"/>
<reference evidence="2 3" key="1">
    <citation type="submission" date="2013-08" db="EMBL/GenBank/DDBJ databases">
        <title>Intrasporangium oryzae NRRL B-24470.</title>
        <authorList>
            <person name="Liu H."/>
            <person name="Wang G."/>
        </authorList>
    </citation>
    <scope>NUCLEOTIDE SEQUENCE [LARGE SCALE GENOMIC DNA]</scope>
    <source>
        <strain evidence="2 3">NRRL B-24470</strain>
    </source>
</reference>
<dbReference type="InterPro" id="IPR002575">
    <property type="entry name" value="Aminoglycoside_PTrfase"/>
</dbReference>
<keyword evidence="3" id="KW-1185">Reference proteome</keyword>
<dbReference type="Pfam" id="PF01636">
    <property type="entry name" value="APH"/>
    <property type="match status" value="1"/>
</dbReference>